<keyword evidence="12" id="KW-1185">Reference proteome</keyword>
<comment type="cofactor">
    <cofactor evidence="9">
        <name>Ca(2+)</name>
        <dbReference type="ChEBI" id="CHEBI:29108"/>
    </cofactor>
    <text evidence="9">Binds 2 calcium ions per subunit.</text>
</comment>
<keyword evidence="4" id="KW-0732">Signal</keyword>
<dbReference type="Pfam" id="PF00354">
    <property type="entry name" value="Pentaxin"/>
    <property type="match status" value="1"/>
</dbReference>
<dbReference type="GO" id="GO:0005576">
    <property type="term" value="C:extracellular region"/>
    <property type="evidence" value="ECO:0007669"/>
    <property type="project" value="UniProtKB-SubCell"/>
</dbReference>
<dbReference type="InterPro" id="IPR013320">
    <property type="entry name" value="ConA-like_dom_sf"/>
</dbReference>
<comment type="caution">
    <text evidence="8">Lacks conserved residue(s) required for the propagation of feature annotation.</text>
</comment>
<feature type="domain" description="Pentraxin (PTX)" evidence="10">
    <location>
        <begin position="106"/>
        <end position="183"/>
    </location>
</feature>
<dbReference type="AlphaFoldDB" id="A0A3Q3VQH9"/>
<comment type="subunit">
    <text evidence="9">Homopentamer. Pentaxin (or pentraxin) have a discoid arrangement of 5 non-covalently bound subunits.</text>
</comment>
<dbReference type="PANTHER" id="PTHR45869:SF7">
    <property type="entry name" value="C-REACTIVE PROTEIN"/>
    <property type="match status" value="1"/>
</dbReference>
<proteinExistence type="inferred from homology"/>
<evidence type="ECO:0000256" key="6">
    <source>
        <dbReference type="ARBA" id="ARBA00023157"/>
    </source>
</evidence>
<dbReference type="SMART" id="SM00159">
    <property type="entry name" value="PTX"/>
    <property type="match status" value="1"/>
</dbReference>
<evidence type="ECO:0000259" key="10">
    <source>
        <dbReference type="PROSITE" id="PS51828"/>
    </source>
</evidence>
<reference evidence="11" key="1">
    <citation type="submission" date="2025-08" db="UniProtKB">
        <authorList>
            <consortium name="Ensembl"/>
        </authorList>
    </citation>
    <scope>IDENTIFICATION</scope>
</reference>
<keyword evidence="5 9" id="KW-0106">Calcium</keyword>
<keyword evidence="3 9" id="KW-0479">Metal-binding</keyword>
<reference evidence="11" key="2">
    <citation type="submission" date="2025-09" db="UniProtKB">
        <authorList>
            <consortium name="Ensembl"/>
        </authorList>
    </citation>
    <scope>IDENTIFICATION</scope>
</reference>
<keyword evidence="2" id="KW-0964">Secreted</keyword>
<dbReference type="PRINTS" id="PR00895">
    <property type="entry name" value="PENTAXIN"/>
</dbReference>
<dbReference type="Ensembl" id="ENSMMOT00000004558.1">
    <property type="protein sequence ID" value="ENSMMOP00000004476.1"/>
    <property type="gene ID" value="ENSMMOG00000003563.1"/>
</dbReference>
<name>A0A3Q3VQH9_MOLML</name>
<evidence type="ECO:0000256" key="7">
    <source>
        <dbReference type="ARBA" id="ARBA00038102"/>
    </source>
</evidence>
<evidence type="ECO:0000256" key="5">
    <source>
        <dbReference type="ARBA" id="ARBA00022837"/>
    </source>
</evidence>
<evidence type="ECO:0000313" key="12">
    <source>
        <dbReference type="Proteomes" id="UP000261620"/>
    </source>
</evidence>
<dbReference type="Proteomes" id="UP000261620">
    <property type="component" value="Unplaced"/>
</dbReference>
<dbReference type="GO" id="GO:0046872">
    <property type="term" value="F:metal ion binding"/>
    <property type="evidence" value="ECO:0007669"/>
    <property type="project" value="UniProtKB-KW"/>
</dbReference>
<organism evidence="11 12">
    <name type="scientific">Mola mola</name>
    <name type="common">Ocean sunfish</name>
    <name type="synonym">Tetraodon mola</name>
    <dbReference type="NCBI Taxonomy" id="94237"/>
    <lineage>
        <taxon>Eukaryota</taxon>
        <taxon>Metazoa</taxon>
        <taxon>Chordata</taxon>
        <taxon>Craniata</taxon>
        <taxon>Vertebrata</taxon>
        <taxon>Euteleostomi</taxon>
        <taxon>Actinopterygii</taxon>
        <taxon>Neopterygii</taxon>
        <taxon>Teleostei</taxon>
        <taxon>Neoteleostei</taxon>
        <taxon>Acanthomorphata</taxon>
        <taxon>Eupercaria</taxon>
        <taxon>Tetraodontiformes</taxon>
        <taxon>Molidae</taxon>
        <taxon>Mola</taxon>
    </lineage>
</organism>
<dbReference type="SUPFAM" id="SSF49899">
    <property type="entry name" value="Concanavalin A-like lectins/glucanases"/>
    <property type="match status" value="1"/>
</dbReference>
<evidence type="ECO:0000256" key="2">
    <source>
        <dbReference type="ARBA" id="ARBA00022525"/>
    </source>
</evidence>
<dbReference type="InterPro" id="IPR051005">
    <property type="entry name" value="Pentraxin_domain"/>
</dbReference>
<evidence type="ECO:0000256" key="4">
    <source>
        <dbReference type="ARBA" id="ARBA00022729"/>
    </source>
</evidence>
<keyword evidence="6" id="KW-1015">Disulfide bond</keyword>
<evidence type="ECO:0000256" key="9">
    <source>
        <dbReference type="RuleBase" id="RU362112"/>
    </source>
</evidence>
<evidence type="ECO:0000256" key="3">
    <source>
        <dbReference type="ARBA" id="ARBA00022723"/>
    </source>
</evidence>
<dbReference type="STRING" id="94237.ENSMMOP00000004476"/>
<comment type="similarity">
    <text evidence="7 9">Belongs to the pentraxin family.</text>
</comment>
<comment type="subcellular location">
    <subcellularLocation>
        <location evidence="1 9">Secreted</location>
    </subcellularLocation>
</comment>
<dbReference type="InterPro" id="IPR001759">
    <property type="entry name" value="PTX_dom"/>
</dbReference>
<evidence type="ECO:0000313" key="11">
    <source>
        <dbReference type="Ensembl" id="ENSMMOP00000004476.1"/>
    </source>
</evidence>
<dbReference type="PANTHER" id="PTHR45869">
    <property type="entry name" value="C-REACTIVE PROTEIN-RELATED"/>
    <property type="match status" value="1"/>
</dbReference>
<evidence type="ECO:0000256" key="1">
    <source>
        <dbReference type="ARBA" id="ARBA00004613"/>
    </source>
</evidence>
<dbReference type="Gene3D" id="2.60.120.200">
    <property type="match status" value="1"/>
</dbReference>
<sequence length="184" mass="21213">TDYLIFEMEKLLLLIVMMFAQYLNGKVFIFTRGPPKTINVQRKYLTRDRALLSMVTRSYSTCFVLFQANKSFKIKVGDQEVQFLSLGQLWLDSKPTFRGDIDEAPIILGQIQDNYGEGLDKNQCFIGLITDVHMSDNVLPPDQIKLYMTDDRGKGFTPGNVLNWRNLAFRISGMVFMEDKLFIC</sequence>
<accession>A0A3Q3VQH9</accession>
<evidence type="ECO:0000256" key="8">
    <source>
        <dbReference type="PROSITE-ProRule" id="PRU01172"/>
    </source>
</evidence>
<protein>
    <recommendedName>
        <fullName evidence="9">Pentraxin family member</fullName>
    </recommendedName>
</protein>
<dbReference type="PROSITE" id="PS51828">
    <property type="entry name" value="PTX_2"/>
    <property type="match status" value="1"/>
</dbReference>